<feature type="domain" description="F-box" evidence="3">
    <location>
        <begin position="106"/>
        <end position="153"/>
    </location>
</feature>
<dbReference type="Proteomes" id="UP000728032">
    <property type="component" value="Unassembled WGS sequence"/>
</dbReference>
<dbReference type="Gene3D" id="1.20.1280.50">
    <property type="match status" value="1"/>
</dbReference>
<dbReference type="GO" id="GO:0019005">
    <property type="term" value="C:SCF ubiquitin ligase complex"/>
    <property type="evidence" value="ECO:0007669"/>
    <property type="project" value="TreeGrafter"/>
</dbReference>
<dbReference type="PROSITE" id="PS50181">
    <property type="entry name" value="FBOX"/>
    <property type="match status" value="1"/>
</dbReference>
<feature type="non-terminal residue" evidence="4">
    <location>
        <position position="1"/>
    </location>
</feature>
<sequence>MKRRRGVRQKSVGDDSLRSDYNLRSNSCKRVKRDLKSGDHSLASGGNQLMNSQNCEDLSQRNVSTISQTSVTHKTTKMPNKSYNLRRRVTRSGSRGGRHVTEPLSLVTIDDLPDDCLLDIFERLDTIEDKCALQRVNKRFYSLVNRLLVAQKSFTVGSTFGPNNEQMLTQRICRTIISKCPNLQTFKMPGFYTKTSINSFDERIGDKEMYVLGKKCKDLKELDICGCGNVTEKGINFIAEICPKLEKLSISFCLQVSGASLQKLTKNFRTLSINTNDMTP</sequence>
<dbReference type="EMBL" id="OC926477">
    <property type="protein sequence ID" value="CAD7656733.1"/>
    <property type="molecule type" value="Genomic_DNA"/>
</dbReference>
<accession>A0A7R9MAR2</accession>
<evidence type="ECO:0000259" key="3">
    <source>
        <dbReference type="PROSITE" id="PS50181"/>
    </source>
</evidence>
<dbReference type="OrthoDB" id="10257471at2759"/>
<dbReference type="SMART" id="SM00256">
    <property type="entry name" value="FBOX"/>
    <property type="match status" value="1"/>
</dbReference>
<dbReference type="SMART" id="SM00367">
    <property type="entry name" value="LRR_CC"/>
    <property type="match status" value="2"/>
</dbReference>
<protein>
    <recommendedName>
        <fullName evidence="3">F-box domain-containing protein</fullName>
    </recommendedName>
</protein>
<evidence type="ECO:0000256" key="2">
    <source>
        <dbReference type="SAM" id="MobiDB-lite"/>
    </source>
</evidence>
<keyword evidence="5" id="KW-1185">Reference proteome</keyword>
<proteinExistence type="predicted"/>
<dbReference type="GO" id="GO:0031146">
    <property type="term" value="P:SCF-dependent proteasomal ubiquitin-dependent protein catabolic process"/>
    <property type="evidence" value="ECO:0007669"/>
    <property type="project" value="TreeGrafter"/>
</dbReference>
<dbReference type="InterPro" id="IPR006553">
    <property type="entry name" value="Leu-rich_rpt_Cys-con_subtyp"/>
</dbReference>
<organism evidence="4">
    <name type="scientific">Oppiella nova</name>
    <dbReference type="NCBI Taxonomy" id="334625"/>
    <lineage>
        <taxon>Eukaryota</taxon>
        <taxon>Metazoa</taxon>
        <taxon>Ecdysozoa</taxon>
        <taxon>Arthropoda</taxon>
        <taxon>Chelicerata</taxon>
        <taxon>Arachnida</taxon>
        <taxon>Acari</taxon>
        <taxon>Acariformes</taxon>
        <taxon>Sarcoptiformes</taxon>
        <taxon>Oribatida</taxon>
        <taxon>Brachypylina</taxon>
        <taxon>Oppioidea</taxon>
        <taxon>Oppiidae</taxon>
        <taxon>Oppiella</taxon>
    </lineage>
</organism>
<dbReference type="AlphaFoldDB" id="A0A7R9MAR2"/>
<dbReference type="InterPro" id="IPR001810">
    <property type="entry name" value="F-box_dom"/>
</dbReference>
<evidence type="ECO:0000256" key="1">
    <source>
        <dbReference type="ARBA" id="ARBA00022786"/>
    </source>
</evidence>
<feature type="compositionally biased region" description="Polar residues" evidence="2">
    <location>
        <begin position="44"/>
        <end position="53"/>
    </location>
</feature>
<evidence type="ECO:0000313" key="4">
    <source>
        <dbReference type="EMBL" id="CAD7656733.1"/>
    </source>
</evidence>
<dbReference type="SUPFAM" id="SSF52047">
    <property type="entry name" value="RNI-like"/>
    <property type="match status" value="1"/>
</dbReference>
<evidence type="ECO:0000313" key="5">
    <source>
        <dbReference type="Proteomes" id="UP000728032"/>
    </source>
</evidence>
<dbReference type="SUPFAM" id="SSF81383">
    <property type="entry name" value="F-box domain"/>
    <property type="match status" value="1"/>
</dbReference>
<feature type="region of interest" description="Disordered" evidence="2">
    <location>
        <begin position="1"/>
        <end position="53"/>
    </location>
</feature>
<gene>
    <name evidence="4" type="ORF">ONB1V03_LOCUS13369</name>
</gene>
<name>A0A7R9MAR2_9ACAR</name>
<dbReference type="Pfam" id="PF00646">
    <property type="entry name" value="F-box"/>
    <property type="match status" value="1"/>
</dbReference>
<dbReference type="Gene3D" id="3.80.10.10">
    <property type="entry name" value="Ribonuclease Inhibitor"/>
    <property type="match status" value="1"/>
</dbReference>
<dbReference type="EMBL" id="CAJPVJ010011652">
    <property type="protein sequence ID" value="CAG2173920.1"/>
    <property type="molecule type" value="Genomic_DNA"/>
</dbReference>
<dbReference type="InterPro" id="IPR032675">
    <property type="entry name" value="LRR_dom_sf"/>
</dbReference>
<reference evidence="4" key="1">
    <citation type="submission" date="2020-11" db="EMBL/GenBank/DDBJ databases">
        <authorList>
            <person name="Tran Van P."/>
        </authorList>
    </citation>
    <scope>NUCLEOTIDE SEQUENCE</scope>
</reference>
<dbReference type="InterPro" id="IPR036047">
    <property type="entry name" value="F-box-like_dom_sf"/>
</dbReference>
<dbReference type="PANTHER" id="PTHR13318">
    <property type="entry name" value="PARTNER OF PAIRED, ISOFORM B-RELATED"/>
    <property type="match status" value="1"/>
</dbReference>
<keyword evidence="1" id="KW-0833">Ubl conjugation pathway</keyword>